<reference evidence="3" key="1">
    <citation type="journal article" date="2019" name="Int. J. Syst. Evol. Microbiol.">
        <title>The Global Catalogue of Microorganisms (GCM) 10K type strain sequencing project: providing services to taxonomists for standard genome sequencing and annotation.</title>
        <authorList>
            <consortium name="The Broad Institute Genomics Platform"/>
            <consortium name="The Broad Institute Genome Sequencing Center for Infectious Disease"/>
            <person name="Wu L."/>
            <person name="Ma J."/>
        </authorList>
    </citation>
    <scope>NUCLEOTIDE SEQUENCE [LARGE SCALE GENOMIC DNA]</scope>
    <source>
        <strain evidence="3">KCTC 42805</strain>
    </source>
</reference>
<keyword evidence="1" id="KW-0812">Transmembrane</keyword>
<accession>A0ABW5M0U8</accession>
<feature type="transmembrane region" description="Helical" evidence="1">
    <location>
        <begin position="179"/>
        <end position="207"/>
    </location>
</feature>
<feature type="transmembrane region" description="Helical" evidence="1">
    <location>
        <begin position="100"/>
        <end position="118"/>
    </location>
</feature>
<comment type="caution">
    <text evidence="2">The sequence shown here is derived from an EMBL/GenBank/DDBJ whole genome shotgun (WGS) entry which is preliminary data.</text>
</comment>
<evidence type="ECO:0000313" key="3">
    <source>
        <dbReference type="Proteomes" id="UP001597469"/>
    </source>
</evidence>
<evidence type="ECO:0000256" key="1">
    <source>
        <dbReference type="SAM" id="Phobius"/>
    </source>
</evidence>
<feature type="transmembrane region" description="Helical" evidence="1">
    <location>
        <begin position="252"/>
        <end position="269"/>
    </location>
</feature>
<dbReference type="RefSeq" id="WP_381521532.1">
    <property type="nucleotide sequence ID" value="NZ_JBHULN010000004.1"/>
</dbReference>
<feature type="transmembrane region" description="Helical" evidence="1">
    <location>
        <begin position="387"/>
        <end position="405"/>
    </location>
</feature>
<dbReference type="Proteomes" id="UP001597469">
    <property type="component" value="Unassembled WGS sequence"/>
</dbReference>
<keyword evidence="3" id="KW-1185">Reference proteome</keyword>
<organism evidence="2 3">
    <name type="scientific">Spirosoma soli</name>
    <dbReference type="NCBI Taxonomy" id="1770529"/>
    <lineage>
        <taxon>Bacteria</taxon>
        <taxon>Pseudomonadati</taxon>
        <taxon>Bacteroidota</taxon>
        <taxon>Cytophagia</taxon>
        <taxon>Cytophagales</taxon>
        <taxon>Cytophagaceae</taxon>
        <taxon>Spirosoma</taxon>
    </lineage>
</organism>
<gene>
    <name evidence="2" type="ORF">ACFSUS_08475</name>
</gene>
<feature type="transmembrane region" description="Helical" evidence="1">
    <location>
        <begin position="150"/>
        <end position="172"/>
    </location>
</feature>
<feature type="transmembrane region" description="Helical" evidence="1">
    <location>
        <begin position="213"/>
        <end position="231"/>
    </location>
</feature>
<keyword evidence="1" id="KW-0472">Membrane</keyword>
<dbReference type="EMBL" id="JBHULN010000004">
    <property type="protein sequence ID" value="MFD2570663.1"/>
    <property type="molecule type" value="Genomic_DNA"/>
</dbReference>
<feature type="transmembrane region" description="Helical" evidence="1">
    <location>
        <begin position="351"/>
        <end position="375"/>
    </location>
</feature>
<feature type="transmembrane region" description="Helical" evidence="1">
    <location>
        <begin position="275"/>
        <end position="297"/>
    </location>
</feature>
<sequence length="585" mass="66138">MNLVSVARTQSLASTRSQGLALVLVALPIVCFTVLLLAYVVDVPWMDDVDTFLNFIVDYIDAGSVSQKFDLLIRPNNEHRILIAKLITVVMYKLTGTVNFRWLIFAAYVFLLGTLYLFYRVFKTINLSLLAFAPVPFLLLQPQYHLTSTWAITALQHQVVVFMAFATMYLLAGVGRNRFVAATGVQLLASFSMSNGLFGWVAGAVVLALQRHWGRLGIWLTLGAATIMFYFHDFQNPQGNESSFTFFLKHPHLVFLGFFTFTGALFDFISTTDIVWRSVLPTLAGFVLIPTMLWLLWRMNEPLLRRYANTYIATDRTSASLWKRRYFFTGCYAFLMVNAVIVAFFRPRFGYSVMLISNYMLYPAVLVVLLYINVLSERRNERSVNRWIRVGLAVSIVVWGLSYVMRLPKIAFRKQQLLTNAFNQKHNNVGLGATVGTPFAELVNRAMTETVKRGIYHYPDAFYTPYEQQLSDAKAKSDGKLDVAINGQATDYSYIVNTVEGTTPVLVRPAALIVQSKQHTYLFASEVPYDLATFWSMGAGSTIKAEVINATLYPNTYQVGVLIPSPDGQPVRFSNRRITITQETK</sequence>
<evidence type="ECO:0000313" key="2">
    <source>
        <dbReference type="EMBL" id="MFD2570663.1"/>
    </source>
</evidence>
<feature type="transmembrane region" description="Helical" evidence="1">
    <location>
        <begin position="326"/>
        <end position="345"/>
    </location>
</feature>
<keyword evidence="1" id="KW-1133">Transmembrane helix</keyword>
<proteinExistence type="predicted"/>
<feature type="transmembrane region" description="Helical" evidence="1">
    <location>
        <begin position="125"/>
        <end position="144"/>
    </location>
</feature>
<protein>
    <recommendedName>
        <fullName evidence="4">Glycosyltransferase RgtA/B/C/D-like domain-containing protein</fullName>
    </recommendedName>
</protein>
<name>A0ABW5M0U8_9BACT</name>
<feature type="transmembrane region" description="Helical" evidence="1">
    <location>
        <begin position="20"/>
        <end position="41"/>
    </location>
</feature>
<evidence type="ECO:0008006" key="4">
    <source>
        <dbReference type="Google" id="ProtNLM"/>
    </source>
</evidence>